<keyword evidence="4 6" id="KW-0418">Kinase</keyword>
<dbReference type="Gene3D" id="3.40.367.20">
    <property type="match status" value="1"/>
</dbReference>
<dbReference type="Gene3D" id="3.30.420.40">
    <property type="match status" value="1"/>
</dbReference>
<feature type="region of interest" description="Disordered" evidence="7">
    <location>
        <begin position="1"/>
        <end position="20"/>
    </location>
</feature>
<dbReference type="Proteomes" id="UP001437256">
    <property type="component" value="Unassembled WGS sequence"/>
</dbReference>
<dbReference type="InterPro" id="IPR043129">
    <property type="entry name" value="ATPase_NBD"/>
</dbReference>
<keyword evidence="11" id="KW-1185">Reference proteome</keyword>
<dbReference type="SUPFAM" id="SSF53067">
    <property type="entry name" value="Actin-like ATPase domain"/>
    <property type="match status" value="2"/>
</dbReference>
<name>A0ABR2ZGX7_9AGAR</name>
<gene>
    <name evidence="10" type="ORF">AAF712_012753</name>
</gene>
<evidence type="ECO:0000313" key="11">
    <source>
        <dbReference type="Proteomes" id="UP001437256"/>
    </source>
</evidence>
<dbReference type="PANTHER" id="PTHR19443">
    <property type="entry name" value="HEXOKINASE"/>
    <property type="match status" value="1"/>
</dbReference>
<feature type="domain" description="Hexokinase C-terminal" evidence="9">
    <location>
        <begin position="343"/>
        <end position="484"/>
    </location>
</feature>
<dbReference type="EMBL" id="JBBXMP010000175">
    <property type="protein sequence ID" value="KAL0060470.1"/>
    <property type="molecule type" value="Genomic_DNA"/>
</dbReference>
<keyword evidence="2 6" id="KW-0808">Transferase</keyword>
<evidence type="ECO:0000256" key="2">
    <source>
        <dbReference type="ARBA" id="ARBA00022679"/>
    </source>
</evidence>
<keyword evidence="6" id="KW-0324">Glycolysis</keyword>
<proteinExistence type="inferred from homology"/>
<dbReference type="InterPro" id="IPR022672">
    <property type="entry name" value="Hexokinase_N"/>
</dbReference>
<comment type="caution">
    <text evidence="10">The sequence shown here is derived from an EMBL/GenBank/DDBJ whole genome shotgun (WGS) entry which is preliminary data.</text>
</comment>
<dbReference type="PANTHER" id="PTHR19443:SF30">
    <property type="entry name" value="GLUCOKINASE-1-RELATED"/>
    <property type="match status" value="1"/>
</dbReference>
<dbReference type="PROSITE" id="PS51748">
    <property type="entry name" value="HEXOKINASE_2"/>
    <property type="match status" value="1"/>
</dbReference>
<evidence type="ECO:0000256" key="1">
    <source>
        <dbReference type="ARBA" id="ARBA00009225"/>
    </source>
</evidence>
<comment type="similarity">
    <text evidence="1 6">Belongs to the hexokinase family.</text>
</comment>
<organism evidence="10 11">
    <name type="scientific">Marasmius tenuissimus</name>
    <dbReference type="NCBI Taxonomy" id="585030"/>
    <lineage>
        <taxon>Eukaryota</taxon>
        <taxon>Fungi</taxon>
        <taxon>Dikarya</taxon>
        <taxon>Basidiomycota</taxon>
        <taxon>Agaricomycotina</taxon>
        <taxon>Agaricomycetes</taxon>
        <taxon>Agaricomycetidae</taxon>
        <taxon>Agaricales</taxon>
        <taxon>Marasmiineae</taxon>
        <taxon>Marasmiaceae</taxon>
        <taxon>Marasmius</taxon>
    </lineage>
</organism>
<reference evidence="10 11" key="1">
    <citation type="submission" date="2024-05" db="EMBL/GenBank/DDBJ databases">
        <title>A draft genome resource for the thread blight pathogen Marasmius tenuissimus strain MS-2.</title>
        <authorList>
            <person name="Yulfo-Soto G.E."/>
            <person name="Baruah I.K."/>
            <person name="Amoako-Attah I."/>
            <person name="Bukari Y."/>
            <person name="Meinhardt L.W."/>
            <person name="Bailey B.A."/>
            <person name="Cohen S.P."/>
        </authorList>
    </citation>
    <scope>NUCLEOTIDE SEQUENCE [LARGE SCALE GENOMIC DNA]</scope>
    <source>
        <strain evidence="10 11">MS-2</strain>
    </source>
</reference>
<feature type="domain" description="Hexokinase C-terminal" evidence="9">
    <location>
        <begin position="184"/>
        <end position="316"/>
    </location>
</feature>
<evidence type="ECO:0000256" key="6">
    <source>
        <dbReference type="RuleBase" id="RU362007"/>
    </source>
</evidence>
<evidence type="ECO:0000256" key="3">
    <source>
        <dbReference type="ARBA" id="ARBA00022741"/>
    </source>
</evidence>
<evidence type="ECO:0000259" key="8">
    <source>
        <dbReference type="Pfam" id="PF00349"/>
    </source>
</evidence>
<dbReference type="InterPro" id="IPR022673">
    <property type="entry name" value="Hexokinase_C"/>
</dbReference>
<evidence type="ECO:0000313" key="10">
    <source>
        <dbReference type="EMBL" id="KAL0060470.1"/>
    </source>
</evidence>
<dbReference type="PRINTS" id="PR00475">
    <property type="entry name" value="HEXOKINASE"/>
</dbReference>
<dbReference type="EC" id="2.7.1.-" evidence="6"/>
<evidence type="ECO:0000259" key="9">
    <source>
        <dbReference type="Pfam" id="PF03727"/>
    </source>
</evidence>
<dbReference type="Pfam" id="PF03727">
    <property type="entry name" value="Hexokinase_2"/>
    <property type="match status" value="2"/>
</dbReference>
<protein>
    <recommendedName>
        <fullName evidence="6">Phosphotransferase</fullName>
        <ecNumber evidence="6">2.7.1.-</ecNumber>
    </recommendedName>
</protein>
<feature type="compositionally biased region" description="Polar residues" evidence="7">
    <location>
        <begin position="1"/>
        <end position="19"/>
    </location>
</feature>
<feature type="domain" description="Hexokinase N-terminal" evidence="8">
    <location>
        <begin position="11"/>
        <end position="178"/>
    </location>
</feature>
<keyword evidence="3 6" id="KW-0547">Nucleotide-binding</keyword>
<accession>A0ABR2ZGX7</accession>
<sequence>MDLISSNPGSSPSYITNVPNGKETDTQQFLALDLGGTNLRVCKVNFQGKNKYSATGKKIEISEGLKIGKAKDLFGFLANEIKTFLTEGDNANDFESQPVNLGLTFSFPVKQIGPNCGLLQEWTKGFNVKDAIGQDVVKLLQDALDKDEDEDAPKVSAMRVKCAALVNDAVGVLLTSSYTAEVCKMGSIFGTGTNSAYVENVDNIKDLLKPGEYVAAEGGEMIVNTEWGAFDNARLHLPSTPFENTLDRMSINPRSQAFEKIISGMYPGEITRLILLSLIDAAPKPLIFQGFRGKFGSAITNQWGLETRVLSRVDEAWNKDANLDLDLDPPKVRAFYTSERFRNNKDKLDDVRKVVVEELGFPNQNVEGLEFADQNVSPLDADIVGWVCHLVVRRAALLGGVAVAAVLQRTGHASHSTGKDINVGVDGSLIQNYPNFEEMMKESLRHLVGEDIAKDVKFIQPKKDNGVDGSGVAGGSCVGAALGALLAVKAAGKPAEEPAENPSRTPQKFV</sequence>
<dbReference type="Pfam" id="PF00349">
    <property type="entry name" value="Hexokinase_1"/>
    <property type="match status" value="1"/>
</dbReference>
<evidence type="ECO:0000256" key="4">
    <source>
        <dbReference type="ARBA" id="ARBA00022777"/>
    </source>
</evidence>
<keyword evidence="5 6" id="KW-0067">ATP-binding</keyword>
<evidence type="ECO:0000256" key="7">
    <source>
        <dbReference type="SAM" id="MobiDB-lite"/>
    </source>
</evidence>
<evidence type="ECO:0000256" key="5">
    <source>
        <dbReference type="ARBA" id="ARBA00022840"/>
    </source>
</evidence>
<dbReference type="InterPro" id="IPR001312">
    <property type="entry name" value="Hexokinase"/>
</dbReference>